<dbReference type="Proteomes" id="UP000000823">
    <property type="component" value="Chromosome"/>
</dbReference>
<sequence length="197" mass="22881">MNHDMLLRMLRATIPRDKNTIESFLRYQADHFDEDWESLLSHFLDDRGQRTPPIQFVQFETDISAFVKASPYESVHDLLSYTRAFGQEGLQKLTKLTQEEENLVIEVALFNLATRFQLLDNQNSYQSISLSSLLEKGKTANLVNVYRVANNLSDRISRDIEQFLLSYEPEIKEKKEAIEEAISFRPEEALLVAYKGE</sequence>
<dbReference type="AlphaFoldDB" id="Q8E4P8"/>
<name>Q8E4P8_STRA3</name>
<gene>
    <name evidence="1" type="ordered locus">gbs1353</name>
</gene>
<dbReference type="HOGENOM" id="CLU_1383438_0_0_9"/>
<organism evidence="1">
    <name type="scientific">Streptococcus agalactiae serotype III (strain NEM316)</name>
    <dbReference type="NCBI Taxonomy" id="211110"/>
    <lineage>
        <taxon>Bacteria</taxon>
        <taxon>Bacillati</taxon>
        <taxon>Bacillota</taxon>
        <taxon>Bacilli</taxon>
        <taxon>Lactobacillales</taxon>
        <taxon>Streptococcaceae</taxon>
        <taxon>Streptococcus</taxon>
    </lineage>
</organism>
<accession>Q8E4P8</accession>
<protein>
    <submittedName>
        <fullName evidence="1">Uncharacterized protein</fullName>
    </submittedName>
</protein>
<proteinExistence type="predicted"/>
<dbReference type="EMBL" id="AL766850">
    <property type="protein sequence ID" value="CAD47012.1"/>
    <property type="molecule type" value="Genomic_DNA"/>
</dbReference>
<reference evidence="1" key="1">
    <citation type="journal article" date="2002" name="Mol. Microbiol.">
        <title>Genome sequence of Streptococcus agalactiae, a pathogen causing invasive neonatal disease.</title>
        <authorList>
            <person name="Glaser P."/>
            <person name="Rusniok C."/>
            <person name="Buchrieser C."/>
            <person name="Chevalier F."/>
            <person name="Frangeul L."/>
            <person name="Msadek T."/>
            <person name="Zouine M."/>
            <person name="Couve E."/>
            <person name="Lalioui L."/>
            <person name="Poyart C."/>
            <person name="Trieu-Cuot P."/>
            <person name="Kunst F."/>
        </authorList>
    </citation>
    <scope>NUCLEOTIDE SEQUENCE [LARGE SCALE GENOMIC DNA]</scope>
    <source>
        <strain evidence="1">NEM316</strain>
    </source>
</reference>
<evidence type="ECO:0000313" key="1">
    <source>
        <dbReference type="EMBL" id="CAD47012.1"/>
    </source>
</evidence>
<dbReference type="KEGG" id="san:gbs1353"/>